<name>A0ABT1WLB0_9LACT</name>
<keyword evidence="1" id="KW-0812">Transmembrane</keyword>
<evidence type="ECO:0000256" key="1">
    <source>
        <dbReference type="SAM" id="Phobius"/>
    </source>
</evidence>
<reference evidence="2" key="2">
    <citation type="journal article" date="2023" name="Curr. Microbiol.">
        <title>Granulicatella seriolae sp. nov., a Novel Facultative Anaerobe Isolated from Yellowtail Marine Fish.</title>
        <authorList>
            <person name="Lee M."/>
            <person name="Choi Y.J."/>
            <person name="Farooq A."/>
            <person name="Jeong J.B."/>
            <person name="Jung M.Y."/>
        </authorList>
    </citation>
    <scope>NUCLEOTIDE SEQUENCE</scope>
    <source>
        <strain evidence="2">S8</strain>
    </source>
</reference>
<keyword evidence="1" id="KW-1133">Transmembrane helix</keyword>
<organism evidence="2 3">
    <name type="scientific">Granulicatella seriolae</name>
    <dbReference type="NCBI Taxonomy" id="2967226"/>
    <lineage>
        <taxon>Bacteria</taxon>
        <taxon>Bacillati</taxon>
        <taxon>Bacillota</taxon>
        <taxon>Bacilli</taxon>
        <taxon>Lactobacillales</taxon>
        <taxon>Carnobacteriaceae</taxon>
        <taxon>Granulicatella</taxon>
    </lineage>
</organism>
<comment type="caution">
    <text evidence="2">The sequence shown here is derived from an EMBL/GenBank/DDBJ whole genome shotgun (WGS) entry which is preliminary data.</text>
</comment>
<keyword evidence="3" id="KW-1185">Reference proteome</keyword>
<keyword evidence="1" id="KW-0472">Membrane</keyword>
<feature type="transmembrane region" description="Helical" evidence="1">
    <location>
        <begin position="39"/>
        <end position="61"/>
    </location>
</feature>
<reference evidence="2" key="1">
    <citation type="submission" date="2022-07" db="EMBL/GenBank/DDBJ databases">
        <authorList>
            <person name="Jung M.-Y."/>
            <person name="Lee M."/>
        </authorList>
    </citation>
    <scope>NUCLEOTIDE SEQUENCE</scope>
    <source>
        <strain evidence="2">S8</strain>
    </source>
</reference>
<dbReference type="RefSeq" id="WP_256944365.1">
    <property type="nucleotide sequence ID" value="NZ_JANHNZ010000001.1"/>
</dbReference>
<proteinExistence type="predicted"/>
<evidence type="ECO:0000313" key="2">
    <source>
        <dbReference type="EMBL" id="MCQ9209260.1"/>
    </source>
</evidence>
<accession>A0ABT1WLB0</accession>
<reference evidence="2" key="3">
    <citation type="journal article" date="2023" name="Microbiol. Resour. Announc.">
        <title>Draft Genome Sequence of Granulicatella sp. Strain S8, Isolated from a Marine Fish, Seriola quinqueradiata.</title>
        <authorList>
            <person name="Lee M."/>
            <person name="Farooq A."/>
            <person name="Jeong J.B."/>
            <person name="Jung M.Y."/>
        </authorList>
    </citation>
    <scope>NUCLEOTIDE SEQUENCE</scope>
    <source>
        <strain evidence="2">S8</strain>
    </source>
</reference>
<feature type="transmembrane region" description="Helical" evidence="1">
    <location>
        <begin position="6"/>
        <end position="27"/>
    </location>
</feature>
<feature type="transmembrane region" description="Helical" evidence="1">
    <location>
        <begin position="67"/>
        <end position="94"/>
    </location>
</feature>
<feature type="transmembrane region" description="Helical" evidence="1">
    <location>
        <begin position="106"/>
        <end position="131"/>
    </location>
</feature>
<gene>
    <name evidence="2" type="ORF">NPA36_01590</name>
</gene>
<dbReference type="EMBL" id="JANHNZ010000001">
    <property type="protein sequence ID" value="MCQ9209260.1"/>
    <property type="molecule type" value="Genomic_DNA"/>
</dbReference>
<evidence type="ECO:0000313" key="3">
    <source>
        <dbReference type="Proteomes" id="UP001059480"/>
    </source>
</evidence>
<evidence type="ECO:0008006" key="4">
    <source>
        <dbReference type="Google" id="ProtNLM"/>
    </source>
</evidence>
<sequence length="189" mass="20226">MRSKNNLFTLTISSILIAIGILVPMIMPKVIIGPASFTLGSHVALFLGIFISPAVALAVVLGTSLGFLLSSFPLVIVLRALSQVVFVMVGAFWIQKNPRLLISQSGRLMFALVTGLIHAACEFLVVALFFFSGNLSQATVSQGFFISVLALVGGGTFLHSLVDFVLALGIWQAVYKQIHCHLPNSAILK</sequence>
<protein>
    <recommendedName>
        <fullName evidence="4">ECF transporter S component</fullName>
    </recommendedName>
</protein>
<dbReference type="Proteomes" id="UP001059480">
    <property type="component" value="Unassembled WGS sequence"/>
</dbReference>
<feature type="transmembrane region" description="Helical" evidence="1">
    <location>
        <begin position="143"/>
        <end position="171"/>
    </location>
</feature>